<keyword evidence="3" id="KW-1185">Reference proteome</keyword>
<sequence>MVMSGCLGLPMWPPYSLRVPTITSAAFPGAVGACIHYRISVLYLLFRLISISVKLLTLPALPSQSYGGLST</sequence>
<dbReference type="EMBL" id="WHVB01000008">
    <property type="protein sequence ID" value="KAF8480439.1"/>
    <property type="molecule type" value="Genomic_DNA"/>
</dbReference>
<evidence type="ECO:0000256" key="1">
    <source>
        <dbReference type="SAM" id="Phobius"/>
    </source>
</evidence>
<reference evidence="2" key="2">
    <citation type="journal article" date="2020" name="Nat. Commun.">
        <title>Large-scale genome sequencing of mycorrhizal fungi provides insights into the early evolution of symbiotic traits.</title>
        <authorList>
            <person name="Miyauchi S."/>
            <person name="Kiss E."/>
            <person name="Kuo A."/>
            <person name="Drula E."/>
            <person name="Kohler A."/>
            <person name="Sanchez-Garcia M."/>
            <person name="Morin E."/>
            <person name="Andreopoulos B."/>
            <person name="Barry K.W."/>
            <person name="Bonito G."/>
            <person name="Buee M."/>
            <person name="Carver A."/>
            <person name="Chen C."/>
            <person name="Cichocki N."/>
            <person name="Clum A."/>
            <person name="Culley D."/>
            <person name="Crous P.W."/>
            <person name="Fauchery L."/>
            <person name="Girlanda M."/>
            <person name="Hayes R.D."/>
            <person name="Keri Z."/>
            <person name="LaButti K."/>
            <person name="Lipzen A."/>
            <person name="Lombard V."/>
            <person name="Magnuson J."/>
            <person name="Maillard F."/>
            <person name="Murat C."/>
            <person name="Nolan M."/>
            <person name="Ohm R.A."/>
            <person name="Pangilinan J."/>
            <person name="Pereira M.F."/>
            <person name="Perotto S."/>
            <person name="Peter M."/>
            <person name="Pfister S."/>
            <person name="Riley R."/>
            <person name="Sitrit Y."/>
            <person name="Stielow J.B."/>
            <person name="Szollosi G."/>
            <person name="Zifcakova L."/>
            <person name="Stursova M."/>
            <person name="Spatafora J.W."/>
            <person name="Tedersoo L."/>
            <person name="Vaario L.M."/>
            <person name="Yamada A."/>
            <person name="Yan M."/>
            <person name="Wang P."/>
            <person name="Xu J."/>
            <person name="Bruns T."/>
            <person name="Baldrian P."/>
            <person name="Vilgalys R."/>
            <person name="Dunand C."/>
            <person name="Henrissat B."/>
            <person name="Grigoriev I.V."/>
            <person name="Hibbett D."/>
            <person name="Nagy L.G."/>
            <person name="Martin F.M."/>
        </authorList>
    </citation>
    <scope>NUCLEOTIDE SEQUENCE</scope>
    <source>
        <strain evidence="2">Prilba</strain>
    </source>
</reference>
<dbReference type="Proteomes" id="UP000759537">
    <property type="component" value="Unassembled WGS sequence"/>
</dbReference>
<keyword evidence="1" id="KW-0812">Transmembrane</keyword>
<reference evidence="2" key="1">
    <citation type="submission" date="2019-10" db="EMBL/GenBank/DDBJ databases">
        <authorList>
            <consortium name="DOE Joint Genome Institute"/>
            <person name="Kuo A."/>
            <person name="Miyauchi S."/>
            <person name="Kiss E."/>
            <person name="Drula E."/>
            <person name="Kohler A."/>
            <person name="Sanchez-Garcia M."/>
            <person name="Andreopoulos B."/>
            <person name="Barry K.W."/>
            <person name="Bonito G."/>
            <person name="Buee M."/>
            <person name="Carver A."/>
            <person name="Chen C."/>
            <person name="Cichocki N."/>
            <person name="Clum A."/>
            <person name="Culley D."/>
            <person name="Crous P.W."/>
            <person name="Fauchery L."/>
            <person name="Girlanda M."/>
            <person name="Hayes R."/>
            <person name="Keri Z."/>
            <person name="LaButti K."/>
            <person name="Lipzen A."/>
            <person name="Lombard V."/>
            <person name="Magnuson J."/>
            <person name="Maillard F."/>
            <person name="Morin E."/>
            <person name="Murat C."/>
            <person name="Nolan M."/>
            <person name="Ohm R."/>
            <person name="Pangilinan J."/>
            <person name="Pereira M."/>
            <person name="Perotto S."/>
            <person name="Peter M."/>
            <person name="Riley R."/>
            <person name="Sitrit Y."/>
            <person name="Stielow B."/>
            <person name="Szollosi G."/>
            <person name="Zifcakova L."/>
            <person name="Stursova M."/>
            <person name="Spatafora J.W."/>
            <person name="Tedersoo L."/>
            <person name="Vaario L.-M."/>
            <person name="Yamada A."/>
            <person name="Yan M."/>
            <person name="Wang P."/>
            <person name="Xu J."/>
            <person name="Bruns T."/>
            <person name="Baldrian P."/>
            <person name="Vilgalys R."/>
            <person name="Henrissat B."/>
            <person name="Grigoriev I.V."/>
            <person name="Hibbett D."/>
            <person name="Nagy L.G."/>
            <person name="Martin F.M."/>
        </authorList>
    </citation>
    <scope>NUCLEOTIDE SEQUENCE</scope>
    <source>
        <strain evidence="2">Prilba</strain>
    </source>
</reference>
<comment type="caution">
    <text evidence="2">The sequence shown here is derived from an EMBL/GenBank/DDBJ whole genome shotgun (WGS) entry which is preliminary data.</text>
</comment>
<name>A0A9P5MWH9_9AGAM</name>
<evidence type="ECO:0000313" key="3">
    <source>
        <dbReference type="Proteomes" id="UP000759537"/>
    </source>
</evidence>
<evidence type="ECO:0000313" key="2">
    <source>
        <dbReference type="EMBL" id="KAF8480439.1"/>
    </source>
</evidence>
<accession>A0A9P5MWH9</accession>
<keyword evidence="1" id="KW-1133">Transmembrane helix</keyword>
<gene>
    <name evidence="2" type="ORF">DFH94DRAFT_476958</name>
</gene>
<keyword evidence="1" id="KW-0472">Membrane</keyword>
<proteinExistence type="predicted"/>
<organism evidence="2 3">
    <name type="scientific">Russula ochroleuca</name>
    <dbReference type="NCBI Taxonomy" id="152965"/>
    <lineage>
        <taxon>Eukaryota</taxon>
        <taxon>Fungi</taxon>
        <taxon>Dikarya</taxon>
        <taxon>Basidiomycota</taxon>
        <taxon>Agaricomycotina</taxon>
        <taxon>Agaricomycetes</taxon>
        <taxon>Russulales</taxon>
        <taxon>Russulaceae</taxon>
        <taxon>Russula</taxon>
    </lineage>
</organism>
<protein>
    <submittedName>
        <fullName evidence="2">Uncharacterized protein</fullName>
    </submittedName>
</protein>
<feature type="transmembrane region" description="Helical" evidence="1">
    <location>
        <begin position="25"/>
        <end position="46"/>
    </location>
</feature>
<dbReference type="AlphaFoldDB" id="A0A9P5MWH9"/>